<feature type="compositionally biased region" description="Low complexity" evidence="2">
    <location>
        <begin position="371"/>
        <end position="382"/>
    </location>
</feature>
<dbReference type="OrthoDB" id="377458at2759"/>
<evidence type="ECO:0000313" key="3">
    <source>
        <dbReference type="EMBL" id="CRH04058.1"/>
    </source>
</evidence>
<dbReference type="VEuPathDB" id="PlasmoDB:PRELSG_1343200"/>
<dbReference type="RefSeq" id="XP_028536064.1">
    <property type="nucleotide sequence ID" value="XM_028678971.1"/>
</dbReference>
<proteinExistence type="predicted"/>
<feature type="compositionally biased region" description="Basic and acidic residues" evidence="2">
    <location>
        <begin position="314"/>
        <end position="327"/>
    </location>
</feature>
<feature type="region of interest" description="Disordered" evidence="2">
    <location>
        <begin position="1172"/>
        <end position="1204"/>
    </location>
</feature>
<feature type="compositionally biased region" description="Basic and acidic residues" evidence="2">
    <location>
        <begin position="176"/>
        <end position="185"/>
    </location>
</feature>
<dbReference type="GeneID" id="39738366"/>
<keyword evidence="4" id="KW-1185">Reference proteome</keyword>
<protein>
    <submittedName>
        <fullName evidence="3">Uncharacterized protein</fullName>
    </submittedName>
</protein>
<organism evidence="3 4">
    <name type="scientific">Plasmodium relictum</name>
    <dbReference type="NCBI Taxonomy" id="85471"/>
    <lineage>
        <taxon>Eukaryota</taxon>
        <taxon>Sar</taxon>
        <taxon>Alveolata</taxon>
        <taxon>Apicomplexa</taxon>
        <taxon>Aconoidasida</taxon>
        <taxon>Haemosporida</taxon>
        <taxon>Plasmodiidae</taxon>
        <taxon>Plasmodium</taxon>
        <taxon>Plasmodium (Haemamoeba)</taxon>
    </lineage>
</organism>
<dbReference type="Proteomes" id="UP000220158">
    <property type="component" value="Chromosome 13"/>
</dbReference>
<feature type="region of interest" description="Disordered" evidence="2">
    <location>
        <begin position="1413"/>
        <end position="1432"/>
    </location>
</feature>
<dbReference type="OMA" id="KNWENTT"/>
<feature type="compositionally biased region" description="Basic and acidic residues" evidence="2">
    <location>
        <begin position="192"/>
        <end position="202"/>
    </location>
</feature>
<feature type="region of interest" description="Disordered" evidence="2">
    <location>
        <begin position="176"/>
        <end position="202"/>
    </location>
</feature>
<dbReference type="EMBL" id="LN835308">
    <property type="protein sequence ID" value="CRH04058.1"/>
    <property type="molecule type" value="Genomic_DNA"/>
</dbReference>
<feature type="region of interest" description="Disordered" evidence="2">
    <location>
        <begin position="371"/>
        <end position="405"/>
    </location>
</feature>
<sequence>MENYVDPNIKNTIYMETKQSINSNLNNSEKYNMSNNHFKEYKIMNKYSGKNEKYNKLFFDIQNDRKKKKNIKVFHENSYNTLNYDKEINNNSSSKIKIFKNFEPFEVAINEFRTKYDNKIYKHICKLKSSYEKNHNIKEDYINNENDKNVSVKSQLNNNKSKYNFINKYIKNNSKKKNDGAERIKSNNINNDKGHIKENNRESKAHKYYIKKSKLNFPKKYISTKEIRSFKLKDNIFYSLSKGRYKRNEKNFEFLISTETRREKNEKLNKYSKELPNEIIFSGNIISIENINEIEKKTNESKKKDGTKTFYSIHEKKSTSEKNKSNTKENIGFENSYDDTKNKQDSSSYSEESSLYEISILGELSLNYESSSSRNINSPRINFKSVSTNNNTNENKDYQNNKNDKFFTENRGNILSKDIDDEFQIKNNTNGNVLHEIKSEKGINDIIKYNYQNLKMSHSQNSDIHDKFFLVKESERVIDNKKKKSNKTNESYEQKVENNFYCSKRDIFIKNVKNNEKNVNVNVEKKKTDDNECASRNKKDLKKIEEKIFMHNINEDKTKRIATRNKSIDSNSLKWNCKFFTNKKKKISSLSNDIQRNDLYEIPKLNNKNENIILKKNNYYKSNKSKIKSYDDVNYNKRKYDLILKDLLELTKNKKREMNYCENNEMLNKKDTNHNSENKIIYKENIKENSNFHTVNDYEENKKEKTKFHDETKGKIEYEHIDNNNTSGVTDEHKEEKICNSDYKSFDNTKFSETSGNEYINNKEDSSEKGKYENKEEIKKKLNNLRYYSKFIELEKEMKKVTELLKKKNEQNEKLKLHLQLQQKEIISLWEKLQFCEKKKKEEKNWKNTVFYKNLIKAKPSNVLEIILKNNSDIKSKFLDNIPSSLEKHKNKNIISINNCIYSDNGVNLTNENKTSLLHKEHNSYEIKTTKRNINIFNQHKDDSTNVPLLNKNELSNFENFEDVAISNEKDFFTYDEIDKKFSSISLDEMKYREENLCRLKSNYVPPNKNKSKEIITEDIKSNNIYSNNFNKTICFNHIENNFNEIKLKNKANLNNLNPCSLTKNSNIPYSNKSHFLKTCYTRLNTSNSDNLNSCNCKLNNNNINKIHEIMCKTNVISRNSSKYTEKICFKNCPFSTNNLLTKKNVNYEDKNIFIKILSYIKNNSFNNEKNNNSIRRYKSTNSNFSTKKRKPPNNLYYRSRSTGSSNTNFSKKFQDMNYFDYYIDNSNLNLNNKRINSDDIYKNITSSDISEGIRIKRESILHDKKMVDDEEEKNNFKNKMNISSVNNSYNKILIKKGIIKSNCSYYFKNNVDKSYKSYPNILKNHKIENISNAKKRNNVFSCKTDCANSKGNFLKINNFEENINSKKDKEITNNFKILKFKNNSLKMFAKYDCMKDKNQKTIVHLSKIKKDKEENKDNKSIKSLKEKGKSISNSIQDNHKMEESIFLNDYSKKGNKRSYEGEENNDKIEILFKKSDKSSKNSNKFYYDNSKNKNKNYKIVNTEEEITDKYGIQKESSNNLKKGDGVMIKNENIKIKEVNKSKFNKSEKYICKNVDKTLYSTSSEFSNSIQEDASYYSSSNEELYLWKRRKNNKRKRFLNFKKLNDYKLKKQIKGCINVHLINSNKETKSSKEYVNKKIILNYKNMKLKKNIHNELNNEKECDIYKKLIKYDLQNHKKKRKNMYIKISDKKDKYKGSNECEDTEISDECEHMEVSSNENINASSKLTCEKSEKKGKRKGLRKKDIKNKINNILCSPSDYILPDPKISFFQNDESCIIVEYPNIKYYIKCN</sequence>
<feature type="coiled-coil region" evidence="1">
    <location>
        <begin position="791"/>
        <end position="825"/>
    </location>
</feature>
<evidence type="ECO:0000313" key="4">
    <source>
        <dbReference type="Proteomes" id="UP000220158"/>
    </source>
</evidence>
<accession>A0A1J1HHY2</accession>
<reference evidence="3 4" key="1">
    <citation type="submission" date="2015-04" db="EMBL/GenBank/DDBJ databases">
        <authorList>
            <consortium name="Pathogen Informatics"/>
        </authorList>
    </citation>
    <scope>NUCLEOTIDE SEQUENCE [LARGE SCALE GENOMIC DNA]</scope>
    <source>
        <strain evidence="3 4">SGS1</strain>
    </source>
</reference>
<evidence type="ECO:0000256" key="1">
    <source>
        <dbReference type="SAM" id="Coils"/>
    </source>
</evidence>
<dbReference type="KEGG" id="prel:PRELSG_1343200"/>
<feature type="region of interest" description="Disordered" evidence="2">
    <location>
        <begin position="314"/>
        <end position="349"/>
    </location>
</feature>
<feature type="compositionally biased region" description="Basic and acidic residues" evidence="2">
    <location>
        <begin position="394"/>
        <end position="405"/>
    </location>
</feature>
<feature type="compositionally biased region" description="Basic and acidic residues" evidence="2">
    <location>
        <begin position="1413"/>
        <end position="1430"/>
    </location>
</feature>
<gene>
    <name evidence="3" type="ORF">PRELSG_1343200</name>
</gene>
<evidence type="ECO:0000256" key="2">
    <source>
        <dbReference type="SAM" id="MobiDB-lite"/>
    </source>
</evidence>
<feature type="compositionally biased region" description="Polar residues" evidence="2">
    <location>
        <begin position="384"/>
        <end position="393"/>
    </location>
</feature>
<name>A0A1J1HHY2_PLARL</name>
<keyword evidence="1" id="KW-0175">Coiled coil</keyword>